<comment type="function">
    <text evidence="15">Component of the cytochrome c oxidase, the last enzyme in the mitochondrial electron transport chain which drives oxidative phosphorylation. The respiratory chain contains 3 multisubunit complexes succinate dehydrogenase (complex II, CII), ubiquinol-cytochrome c oxidoreductase (cytochrome b-c1 complex, complex III, CIII) and cytochrome c oxidase (complex IV, CIV), that cooperate to transfer electrons derived from NADH and succinate to molecular oxygen, creating an electrochemical gradient over the inner membrane that drives transmembrane transport and the ATP synthase. Cytochrome c oxidase is the component of the respiratory chain that catalyzes the reduction of oxygen to water. Electrons originating from reduced cytochrome c in the intermembrane space (IMS) are transferred via the dinuclear copper A center (CU(A)) of subunit 2 and heme A of subunit 1 to the active site in subunit 1, a binuclear center (BNC) formed by heme A3 and copper B (CU(B)). The BNC reduces molecular oxygen to 2 water molecules using 4 electrons from cytochrome c in the IMS and 4 protons from the mitochondrial matrix.</text>
</comment>
<feature type="transmembrane region" description="Helical" evidence="16">
    <location>
        <begin position="20"/>
        <end position="47"/>
    </location>
</feature>
<dbReference type="GO" id="GO:0042773">
    <property type="term" value="P:ATP synthesis coupled electron transport"/>
    <property type="evidence" value="ECO:0007669"/>
    <property type="project" value="TreeGrafter"/>
</dbReference>
<evidence type="ECO:0000256" key="11">
    <source>
        <dbReference type="ARBA" id="ARBA00022989"/>
    </source>
</evidence>
<evidence type="ECO:0000259" key="17">
    <source>
        <dbReference type="PROSITE" id="PS50857"/>
    </source>
</evidence>
<geneLocation type="mitochondrion" evidence="19"/>
<keyword evidence="8" id="KW-0460">Magnesium</keyword>
<keyword evidence="9" id="KW-1278">Translocase</keyword>
<name>T1QR03_ARCIS</name>
<feature type="transmembrane region" description="Helical" evidence="16">
    <location>
        <begin position="68"/>
        <end position="90"/>
    </location>
</feature>
<dbReference type="GO" id="GO:0005743">
    <property type="term" value="C:mitochondrial inner membrane"/>
    <property type="evidence" value="ECO:0007669"/>
    <property type="project" value="UniProtKB-SubCell"/>
</dbReference>
<dbReference type="GO" id="GO:0005507">
    <property type="term" value="F:copper ion binding"/>
    <property type="evidence" value="ECO:0007669"/>
    <property type="project" value="InterPro"/>
</dbReference>
<dbReference type="PROSITE" id="PS50857">
    <property type="entry name" value="COX2_CUA"/>
    <property type="match status" value="1"/>
</dbReference>
<dbReference type="InterPro" id="IPR045187">
    <property type="entry name" value="CcO_II"/>
</dbReference>
<keyword evidence="7 15" id="KW-0479">Metal-binding</keyword>
<reference evidence="19" key="1">
    <citation type="submission" date="2012-11" db="EMBL/GenBank/DDBJ databases">
        <authorList>
            <person name="Gloeckner G."/>
            <person name="Abele D."/>
        </authorList>
    </citation>
    <scope>NUCLEOTIDE SEQUENCE</scope>
</reference>
<evidence type="ECO:0000256" key="2">
    <source>
        <dbReference type="ARBA" id="ARBA00007866"/>
    </source>
</evidence>
<evidence type="ECO:0000256" key="6">
    <source>
        <dbReference type="ARBA" id="ARBA00022692"/>
    </source>
</evidence>
<dbReference type="PANTHER" id="PTHR22888:SF9">
    <property type="entry name" value="CYTOCHROME C OXIDASE SUBUNIT 2"/>
    <property type="match status" value="1"/>
</dbReference>
<dbReference type="PROSITE" id="PS50999">
    <property type="entry name" value="COX2_TM"/>
    <property type="match status" value="1"/>
</dbReference>
<dbReference type="AlphaFoldDB" id="T1QR03"/>
<dbReference type="Pfam" id="PF00116">
    <property type="entry name" value="COX2"/>
    <property type="match status" value="1"/>
</dbReference>
<evidence type="ECO:0000313" key="19">
    <source>
        <dbReference type="EMBL" id="AGC84097.1"/>
    </source>
</evidence>
<organism evidence="19">
    <name type="scientific">Arctica islandica</name>
    <name type="common">Ocean quahog</name>
    <name type="synonym">Venus islandica</name>
    <dbReference type="NCBI Taxonomy" id="59239"/>
    <lineage>
        <taxon>Eukaryota</taxon>
        <taxon>Metazoa</taxon>
        <taxon>Spiralia</taxon>
        <taxon>Lophotrochozoa</taxon>
        <taxon>Mollusca</taxon>
        <taxon>Bivalvia</taxon>
        <taxon>Autobranchia</taxon>
        <taxon>Heteroconchia</taxon>
        <taxon>Euheterodonta</taxon>
        <taxon>Imparidentia</taxon>
        <taxon>Neoheterodontei</taxon>
        <taxon>Venerida</taxon>
        <taxon>Arcticoidea</taxon>
        <taxon>Arcticidae</taxon>
        <taxon>Arctica</taxon>
    </lineage>
</organism>
<keyword evidence="4 15" id="KW-0813">Transport</keyword>
<evidence type="ECO:0000256" key="14">
    <source>
        <dbReference type="ARBA" id="ARBA00049512"/>
    </source>
</evidence>
<keyword evidence="12 15" id="KW-0186">Copper</keyword>
<evidence type="ECO:0000256" key="3">
    <source>
        <dbReference type="ARBA" id="ARBA00015946"/>
    </source>
</evidence>
<evidence type="ECO:0000256" key="10">
    <source>
        <dbReference type="ARBA" id="ARBA00022982"/>
    </source>
</evidence>
<comment type="cofactor">
    <cofactor evidence="15">
        <name>Cu cation</name>
        <dbReference type="ChEBI" id="CHEBI:23378"/>
    </cofactor>
    <text evidence="15">Binds a copper A center.</text>
</comment>
<evidence type="ECO:0000256" key="9">
    <source>
        <dbReference type="ARBA" id="ARBA00022967"/>
    </source>
</evidence>
<reference evidence="19" key="2">
    <citation type="journal article" date="2013" name="PLoS ONE">
        <title>The mitochondrial genome of Arctica islandica; Phylogeny and variation.</title>
        <authorList>
            <person name="Glockner G."/>
            <person name="Heinze I."/>
            <person name="Platzer M."/>
            <person name="Held C."/>
            <person name="Abele D."/>
        </authorList>
    </citation>
    <scope>NUCLEOTIDE SEQUENCE</scope>
</reference>
<evidence type="ECO:0000256" key="7">
    <source>
        <dbReference type="ARBA" id="ARBA00022723"/>
    </source>
</evidence>
<comment type="subcellular location">
    <subcellularLocation>
        <location evidence="1">Membrane</location>
        <topology evidence="1">Multi-pass membrane protein</topology>
    </subcellularLocation>
    <subcellularLocation>
        <location evidence="15">Mitochondrion inner membrane</location>
        <topology evidence="15">Multi-pass membrane protein</topology>
    </subcellularLocation>
</comment>
<keyword evidence="13 15" id="KW-0472">Membrane</keyword>
<evidence type="ECO:0000256" key="4">
    <source>
        <dbReference type="ARBA" id="ARBA00022448"/>
    </source>
</evidence>
<dbReference type="PROSITE" id="PS00078">
    <property type="entry name" value="COX2"/>
    <property type="match status" value="1"/>
</dbReference>
<accession>T1QR03</accession>
<dbReference type="Gene3D" id="1.10.287.90">
    <property type="match status" value="1"/>
</dbReference>
<keyword evidence="5 15" id="KW-0679">Respiratory chain</keyword>
<dbReference type="InterPro" id="IPR011759">
    <property type="entry name" value="Cyt_c_oxidase_su2_TM_dom"/>
</dbReference>
<evidence type="ECO:0000259" key="18">
    <source>
        <dbReference type="PROSITE" id="PS50999"/>
    </source>
</evidence>
<keyword evidence="10 15" id="KW-0249">Electron transport</keyword>
<dbReference type="GO" id="GO:0004129">
    <property type="term" value="F:cytochrome-c oxidase activity"/>
    <property type="evidence" value="ECO:0007669"/>
    <property type="project" value="UniProtKB-EC"/>
</dbReference>
<dbReference type="InterPro" id="IPR008972">
    <property type="entry name" value="Cupredoxin"/>
</dbReference>
<evidence type="ECO:0000256" key="1">
    <source>
        <dbReference type="ARBA" id="ARBA00004141"/>
    </source>
</evidence>
<evidence type="ECO:0000256" key="16">
    <source>
        <dbReference type="SAM" id="Phobius"/>
    </source>
</evidence>
<dbReference type="SUPFAM" id="SSF49503">
    <property type="entry name" value="Cupredoxins"/>
    <property type="match status" value="1"/>
</dbReference>
<keyword evidence="15" id="KW-0999">Mitochondrion inner membrane</keyword>
<proteinExistence type="inferred from homology"/>
<comment type="similarity">
    <text evidence="2 15">Belongs to the cytochrome c oxidase subunit 2 family.</text>
</comment>
<evidence type="ECO:0000256" key="13">
    <source>
        <dbReference type="ARBA" id="ARBA00023136"/>
    </source>
</evidence>
<feature type="domain" description="Cytochrome oxidase subunit II transmembrane region profile" evidence="18">
    <location>
        <begin position="1"/>
        <end position="96"/>
    </location>
</feature>
<dbReference type="PANTHER" id="PTHR22888">
    <property type="entry name" value="CYTOCHROME C OXIDASE, SUBUNIT II"/>
    <property type="match status" value="1"/>
</dbReference>
<evidence type="ECO:0000256" key="8">
    <source>
        <dbReference type="ARBA" id="ARBA00022842"/>
    </source>
</evidence>
<comment type="catalytic activity">
    <reaction evidence="14">
        <text>4 Fe(II)-[cytochrome c] + O2 + 8 H(+)(in) = 4 Fe(III)-[cytochrome c] + 2 H2O + 4 H(+)(out)</text>
        <dbReference type="Rhea" id="RHEA:11436"/>
        <dbReference type="Rhea" id="RHEA-COMP:10350"/>
        <dbReference type="Rhea" id="RHEA-COMP:14399"/>
        <dbReference type="ChEBI" id="CHEBI:15377"/>
        <dbReference type="ChEBI" id="CHEBI:15378"/>
        <dbReference type="ChEBI" id="CHEBI:15379"/>
        <dbReference type="ChEBI" id="CHEBI:29033"/>
        <dbReference type="ChEBI" id="CHEBI:29034"/>
        <dbReference type="EC" id="7.1.1.9"/>
    </reaction>
    <physiologicalReaction direction="left-to-right" evidence="14">
        <dbReference type="Rhea" id="RHEA:11437"/>
    </physiologicalReaction>
</comment>
<dbReference type="Pfam" id="PF02790">
    <property type="entry name" value="COX2_TM"/>
    <property type="match status" value="1"/>
</dbReference>
<dbReference type="Gene3D" id="2.60.40.420">
    <property type="entry name" value="Cupredoxins - blue copper proteins"/>
    <property type="match status" value="1"/>
</dbReference>
<dbReference type="InterPro" id="IPR001505">
    <property type="entry name" value="Copper_CuA"/>
</dbReference>
<protein>
    <recommendedName>
        <fullName evidence="3 15">Cytochrome c oxidase subunit 2</fullName>
    </recommendedName>
</protein>
<sequence>MSFWNSMSLLDPKTENAKNLVLYHDLVLIVVVMVLVLVGWFLTLFLLKSFFMGGGMNRYVYKNELLEIIWTIVPAFFLFGLGYVSLYNLYSMEVGEGVQHVVKVTGHQWYWEYEYTVNFSNMDKIAQESWFKASSLEGGDFRLKEIVLGLSHLNFKGDWFLVYESFMIPEGSLSDSDCFSMNSGFRNQDVTNPCFLMYGYKNEVLVSTADVMHSWGVSELGVKADAIPGRTNSLAVSPFCSGLAFGNCYELCGAGHSTMPINVFITSLDNLLCMLKEGVLSTDEGEEHLKSVFPMFSYLNDSEMSWMLEQDWSDPSLLFSVVPESEDLEEIVIVTELNED</sequence>
<feature type="domain" description="Cytochrome oxidase subunit II copper A binding" evidence="17">
    <location>
        <begin position="97"/>
        <end position="277"/>
    </location>
</feature>
<dbReference type="PRINTS" id="PR01166">
    <property type="entry name" value="CYCOXIDASEII"/>
</dbReference>
<dbReference type="InterPro" id="IPR036257">
    <property type="entry name" value="Cyt_c_oxidase_su2_TM_sf"/>
</dbReference>
<keyword evidence="15 19" id="KW-0496">Mitochondrion</keyword>
<keyword evidence="6 15" id="KW-0812">Transmembrane</keyword>
<dbReference type="InterPro" id="IPR002429">
    <property type="entry name" value="CcO_II-like_C"/>
</dbReference>
<evidence type="ECO:0000256" key="12">
    <source>
        <dbReference type="ARBA" id="ARBA00023008"/>
    </source>
</evidence>
<gene>
    <name evidence="19" type="primary">cox2</name>
</gene>
<dbReference type="SUPFAM" id="SSF81464">
    <property type="entry name" value="Cytochrome c oxidase subunit II-like, transmembrane region"/>
    <property type="match status" value="1"/>
</dbReference>
<evidence type="ECO:0000256" key="5">
    <source>
        <dbReference type="ARBA" id="ARBA00022660"/>
    </source>
</evidence>
<evidence type="ECO:0000256" key="15">
    <source>
        <dbReference type="RuleBase" id="RU000457"/>
    </source>
</evidence>
<dbReference type="EMBL" id="KC197241">
    <property type="protein sequence ID" value="AGC84097.1"/>
    <property type="molecule type" value="Genomic_DNA"/>
</dbReference>
<keyword evidence="11 16" id="KW-1133">Transmembrane helix</keyword>